<reference evidence="1 2" key="1">
    <citation type="submission" date="2016-11" db="EMBL/GenBank/DDBJ databases">
        <authorList>
            <person name="Jaros S."/>
            <person name="Januszkiewicz K."/>
            <person name="Wedrychowicz H."/>
        </authorList>
    </citation>
    <scope>NUCLEOTIDE SEQUENCE [LARGE SCALE GENOMIC DNA]</scope>
    <source>
        <strain evidence="1 2">DSM 21074</strain>
    </source>
</reference>
<name>A0A1M6IX14_9BACT</name>
<dbReference type="Proteomes" id="UP000184418">
    <property type="component" value="Unassembled WGS sequence"/>
</dbReference>
<dbReference type="EMBL" id="FQYN01000006">
    <property type="protein sequence ID" value="SHJ38957.1"/>
    <property type="molecule type" value="Genomic_DNA"/>
</dbReference>
<dbReference type="STRING" id="1121955.SAMN02745146_3002"/>
<evidence type="ECO:0000313" key="2">
    <source>
        <dbReference type="Proteomes" id="UP000184418"/>
    </source>
</evidence>
<protein>
    <recommendedName>
        <fullName evidence="3">Tetratricopeptide repeat-containing protein</fullName>
    </recommendedName>
</protein>
<keyword evidence="2" id="KW-1185">Reference proteome</keyword>
<dbReference type="RefSeq" id="WP_073110685.1">
    <property type="nucleotide sequence ID" value="NZ_FQYN01000006.1"/>
</dbReference>
<dbReference type="OrthoDB" id="1150971at2"/>
<evidence type="ECO:0008006" key="3">
    <source>
        <dbReference type="Google" id="ProtNLM"/>
    </source>
</evidence>
<proteinExistence type="predicted"/>
<dbReference type="AlphaFoldDB" id="A0A1M6IX14"/>
<sequence length="264" mass="29412">MKFMLTKIPAMTGLCLVLLGGSAPGGKLPSLRPPLEVRPLNVQAESDKALAEALRSQSPAAFGRLRQRIRHAPSPYTRYWLSYLALYESIYYLRQADRGRAEQAIRQGLALFQEHPPQRSEDFALLAYMQGFAIQFRSGMAAAAASAKVRDNATQALQLDARNLRAYYVLGSTDFYTPARYGGGKKAEAFLLKALTMPDQTTKAAQTPAWGREQAYELLVKLYQRESRPVLARRYYAEARRLFPGSQTLPELGRSLARPVAANP</sequence>
<accession>A0A1M6IX14</accession>
<gene>
    <name evidence="1" type="ORF">SAMN02745146_3002</name>
</gene>
<evidence type="ECO:0000313" key="1">
    <source>
        <dbReference type="EMBL" id="SHJ38957.1"/>
    </source>
</evidence>
<dbReference type="InterPro" id="IPR011990">
    <property type="entry name" value="TPR-like_helical_dom_sf"/>
</dbReference>
<organism evidence="1 2">
    <name type="scientific">Hymenobacter daecheongensis DSM 21074</name>
    <dbReference type="NCBI Taxonomy" id="1121955"/>
    <lineage>
        <taxon>Bacteria</taxon>
        <taxon>Pseudomonadati</taxon>
        <taxon>Bacteroidota</taxon>
        <taxon>Cytophagia</taxon>
        <taxon>Cytophagales</taxon>
        <taxon>Hymenobacteraceae</taxon>
        <taxon>Hymenobacter</taxon>
    </lineage>
</organism>
<dbReference type="Gene3D" id="1.25.40.10">
    <property type="entry name" value="Tetratricopeptide repeat domain"/>
    <property type="match status" value="1"/>
</dbReference>